<keyword evidence="2" id="KW-1185">Reference proteome</keyword>
<dbReference type="AlphaFoldDB" id="A0A918Q0J8"/>
<reference evidence="1" key="1">
    <citation type="journal article" date="2014" name="Int. J. Syst. Evol. Microbiol.">
        <title>Complete genome sequence of Corynebacterium casei LMG S-19264T (=DSM 44701T), isolated from a smear-ripened cheese.</title>
        <authorList>
            <consortium name="US DOE Joint Genome Institute (JGI-PGF)"/>
            <person name="Walter F."/>
            <person name="Albersmeier A."/>
            <person name="Kalinowski J."/>
            <person name="Ruckert C."/>
        </authorList>
    </citation>
    <scope>NUCLEOTIDE SEQUENCE</scope>
    <source>
        <strain evidence="1">JCM 4815</strain>
    </source>
</reference>
<name>A0A918Q0J8_9ACTN</name>
<evidence type="ECO:0000313" key="1">
    <source>
        <dbReference type="EMBL" id="GGZ29738.1"/>
    </source>
</evidence>
<protein>
    <submittedName>
        <fullName evidence="1">Uncharacterized protein</fullName>
    </submittedName>
</protein>
<evidence type="ECO:0000313" key="2">
    <source>
        <dbReference type="Proteomes" id="UP000622166"/>
    </source>
</evidence>
<reference evidence="1" key="2">
    <citation type="submission" date="2020-09" db="EMBL/GenBank/DDBJ databases">
        <authorList>
            <person name="Sun Q."/>
            <person name="Ohkuma M."/>
        </authorList>
    </citation>
    <scope>NUCLEOTIDE SEQUENCE</scope>
    <source>
        <strain evidence="1">JCM 4815</strain>
    </source>
</reference>
<sequence length="148" mass="16550">MSSDGTNDIHQWGRSLFERQQHPVTWAGHVLEAASLSLGRTPEVEAALEMAADQTQWSRGRELFDRVRRSSPGREDRLAEHLFSRLAELVGKLAHNVAGPYPHFDHHAGWQIGPIAYRLAIEVRDPALQDRLACALGSWPTTGPRAVR</sequence>
<gene>
    <name evidence="1" type="ORF">GCM10010365_57650</name>
</gene>
<dbReference type="RefSeq" id="WP_189864105.1">
    <property type="nucleotide sequence ID" value="NZ_BMVW01000014.1"/>
</dbReference>
<proteinExistence type="predicted"/>
<dbReference type="EMBL" id="BMVW01000014">
    <property type="protein sequence ID" value="GGZ29738.1"/>
    <property type="molecule type" value="Genomic_DNA"/>
</dbReference>
<dbReference type="Proteomes" id="UP000622166">
    <property type="component" value="Unassembled WGS sequence"/>
</dbReference>
<accession>A0A918Q0J8</accession>
<organism evidence="1 2">
    <name type="scientific">Streptomyces poonensis</name>
    <dbReference type="NCBI Taxonomy" id="68255"/>
    <lineage>
        <taxon>Bacteria</taxon>
        <taxon>Bacillati</taxon>
        <taxon>Actinomycetota</taxon>
        <taxon>Actinomycetes</taxon>
        <taxon>Kitasatosporales</taxon>
        <taxon>Streptomycetaceae</taxon>
        <taxon>Streptomyces</taxon>
    </lineage>
</organism>
<comment type="caution">
    <text evidence="1">The sequence shown here is derived from an EMBL/GenBank/DDBJ whole genome shotgun (WGS) entry which is preliminary data.</text>
</comment>